<evidence type="ECO:0000313" key="1">
    <source>
        <dbReference type="EMBL" id="CAB9493626.1"/>
    </source>
</evidence>
<dbReference type="Pfam" id="PF07277">
    <property type="entry name" value="SapC"/>
    <property type="match status" value="1"/>
</dbReference>
<sequence length="241" mass="27646">MMKKYIPLSFDTHPNIKIKKNYAGSCVFNESTFPILFDEFEQIQREYPIAIFKSIDDGALSIHALTAFDEGVNEFIIEGSWNAQYIPLFVKCHPFSIELDESKRTCLLIDEQHTAFKNGSEPLFAKDGLLSPFAQAMKKSIEQISSQQRYTEGFLHFIQENRLLKAVSIDFTDHQGISHRRNHLLTVIPADFLTLSPSLQELALRKGYYQAAVYIQASLHSLKELFDIFSRRISPTKAHHC</sequence>
<name>A0A6T9XYX2_ALTMA</name>
<reference evidence="1 2" key="1">
    <citation type="submission" date="2020-06" db="EMBL/GenBank/DDBJ databases">
        <authorList>
            <person name="Duchaud E."/>
        </authorList>
    </citation>
    <scope>NUCLEOTIDE SEQUENCE [LARGE SCALE GENOMIC DNA]</scope>
    <source>
        <strain evidence="1">Alteromonas fortis</strain>
    </source>
</reference>
<dbReference type="RefSeq" id="WP_179983133.1">
    <property type="nucleotide sequence ID" value="NZ_LR812090.1"/>
</dbReference>
<dbReference type="AlphaFoldDB" id="A0A6T9XYX2"/>
<accession>A0A6T9XYX2</accession>
<dbReference type="EMBL" id="LR812090">
    <property type="protein sequence ID" value="CAB9493626.1"/>
    <property type="molecule type" value="Genomic_DNA"/>
</dbReference>
<proteinExistence type="predicted"/>
<evidence type="ECO:0008006" key="3">
    <source>
        <dbReference type="Google" id="ProtNLM"/>
    </source>
</evidence>
<dbReference type="Proteomes" id="UP000509458">
    <property type="component" value="Chromosome"/>
</dbReference>
<protein>
    <recommendedName>
        <fullName evidence="3">SapC family protein</fullName>
    </recommendedName>
</protein>
<dbReference type="InterPro" id="IPR010836">
    <property type="entry name" value="SapC"/>
</dbReference>
<gene>
    <name evidence="1" type="ORF">ALFOR1_30550</name>
</gene>
<evidence type="ECO:0000313" key="2">
    <source>
        <dbReference type="Proteomes" id="UP000509458"/>
    </source>
</evidence>
<organism evidence="1 2">
    <name type="scientific">Alteromonas macleodii</name>
    <name type="common">Pseudoalteromonas macleodii</name>
    <dbReference type="NCBI Taxonomy" id="28108"/>
    <lineage>
        <taxon>Bacteria</taxon>
        <taxon>Pseudomonadati</taxon>
        <taxon>Pseudomonadota</taxon>
        <taxon>Gammaproteobacteria</taxon>
        <taxon>Alteromonadales</taxon>
        <taxon>Alteromonadaceae</taxon>
        <taxon>Alteromonas/Salinimonas group</taxon>
        <taxon>Alteromonas</taxon>
    </lineage>
</organism>